<feature type="region of interest" description="Disordered" evidence="1">
    <location>
        <begin position="225"/>
        <end position="248"/>
    </location>
</feature>
<dbReference type="Proteomes" id="UP000095282">
    <property type="component" value="Unplaced"/>
</dbReference>
<name>A0A1I7T1A3_9PELO</name>
<protein>
    <submittedName>
        <fullName evidence="3">Uncharacterized protein</fullName>
    </submittedName>
</protein>
<evidence type="ECO:0000313" key="2">
    <source>
        <dbReference type="Proteomes" id="UP000095282"/>
    </source>
</evidence>
<dbReference type="WBParaSite" id="Csp11.Scaffold459.g1450.t1">
    <property type="protein sequence ID" value="Csp11.Scaffold459.g1450.t1"/>
    <property type="gene ID" value="Csp11.Scaffold459.g1450"/>
</dbReference>
<organism evidence="2 3">
    <name type="scientific">Caenorhabditis tropicalis</name>
    <dbReference type="NCBI Taxonomy" id="1561998"/>
    <lineage>
        <taxon>Eukaryota</taxon>
        <taxon>Metazoa</taxon>
        <taxon>Ecdysozoa</taxon>
        <taxon>Nematoda</taxon>
        <taxon>Chromadorea</taxon>
        <taxon>Rhabditida</taxon>
        <taxon>Rhabditina</taxon>
        <taxon>Rhabditomorpha</taxon>
        <taxon>Rhabditoidea</taxon>
        <taxon>Rhabditidae</taxon>
        <taxon>Peloderinae</taxon>
        <taxon>Caenorhabditis</taxon>
    </lineage>
</organism>
<evidence type="ECO:0000313" key="3">
    <source>
        <dbReference type="WBParaSite" id="Csp11.Scaffold459.g1450.t1"/>
    </source>
</evidence>
<reference evidence="3" key="1">
    <citation type="submission" date="2016-11" db="UniProtKB">
        <authorList>
            <consortium name="WormBaseParasite"/>
        </authorList>
    </citation>
    <scope>IDENTIFICATION</scope>
</reference>
<feature type="region of interest" description="Disordered" evidence="1">
    <location>
        <begin position="49"/>
        <end position="80"/>
    </location>
</feature>
<sequence length="307" mass="35179">MGVCRRIFKNYQPTELTICVTIYSEPRSPPKFEKWNISKPGYPPKIISCSRGTTDDVNRENRSKRKVVKRRKKSEVDGKSKEEIEKKELEFLSDQPLLHSDSATLISDDVGSMISEIGLPECSVREKRDSVCEDVANPRDRHISVTSLDSVAELGGMTSHAEDSDGMRRIVNQEDFSVDYESKEDRIHEENEENEATKQMKNKKKFDLLSNGDVEIPTIQLMMNDNGTPKKKVNGRKKKKSITPDSAPRYRDFTETSINMYIEMNKQNIGEFVWDQQCTRIDAIVAPIVELDRLTTPEIPVEIEIFD</sequence>
<dbReference type="eggNOG" id="ENOG502TG3I">
    <property type="taxonomic scope" value="Eukaryota"/>
</dbReference>
<evidence type="ECO:0000256" key="1">
    <source>
        <dbReference type="SAM" id="MobiDB-lite"/>
    </source>
</evidence>
<proteinExistence type="predicted"/>
<feature type="compositionally biased region" description="Basic residues" evidence="1">
    <location>
        <begin position="229"/>
        <end position="241"/>
    </location>
</feature>
<accession>A0A1I7T1A3</accession>
<keyword evidence="2" id="KW-1185">Reference proteome</keyword>
<feature type="compositionally biased region" description="Basic residues" evidence="1">
    <location>
        <begin position="62"/>
        <end position="73"/>
    </location>
</feature>
<dbReference type="AlphaFoldDB" id="A0A1I7T1A3"/>